<gene>
    <name evidence="7 10" type="primary">smc</name>
    <name evidence="10" type="ORF">MM50RIKEN_06710</name>
</gene>
<dbReference type="InterPro" id="IPR011890">
    <property type="entry name" value="SMC_prok"/>
</dbReference>
<evidence type="ECO:0000256" key="4">
    <source>
        <dbReference type="ARBA" id="ARBA00022840"/>
    </source>
</evidence>
<dbReference type="GO" id="GO:0007062">
    <property type="term" value="P:sister chromatid cohesion"/>
    <property type="evidence" value="ECO:0007669"/>
    <property type="project" value="InterPro"/>
</dbReference>
<evidence type="ECO:0000256" key="8">
    <source>
        <dbReference type="SAM" id="MobiDB-lite"/>
    </source>
</evidence>
<evidence type="ECO:0000256" key="3">
    <source>
        <dbReference type="ARBA" id="ARBA00022741"/>
    </source>
</evidence>
<proteinExistence type="inferred from homology"/>
<organism evidence="10 11">
    <name type="scientific">Vescimonas coprocola</name>
    <dbReference type="NCBI Taxonomy" id="2714355"/>
    <lineage>
        <taxon>Bacteria</taxon>
        <taxon>Bacillati</taxon>
        <taxon>Bacillota</taxon>
        <taxon>Clostridia</taxon>
        <taxon>Eubacteriales</taxon>
        <taxon>Oscillospiraceae</taxon>
        <taxon>Vescimonas</taxon>
    </lineage>
</organism>
<dbReference type="InterPro" id="IPR010935">
    <property type="entry name" value="SMC_hinge"/>
</dbReference>
<protein>
    <recommendedName>
        <fullName evidence="7">Chromosome partition protein Smc</fullName>
    </recommendedName>
</protein>
<dbReference type="SMART" id="SM00968">
    <property type="entry name" value="SMC_hinge"/>
    <property type="match status" value="1"/>
</dbReference>
<evidence type="ECO:0000313" key="10">
    <source>
        <dbReference type="EMBL" id="BCK80908.1"/>
    </source>
</evidence>
<dbReference type="GO" id="GO:0005694">
    <property type="term" value="C:chromosome"/>
    <property type="evidence" value="ECO:0007669"/>
    <property type="project" value="InterPro"/>
</dbReference>
<reference evidence="10" key="1">
    <citation type="submission" date="2020-09" db="EMBL/GenBank/DDBJ databases">
        <title>New species isolated from human feces.</title>
        <authorList>
            <person name="Kitahara M."/>
            <person name="Shigeno Y."/>
            <person name="Shime M."/>
            <person name="Matsumoto Y."/>
            <person name="Nakamura S."/>
            <person name="Motooka D."/>
            <person name="Fukuoka S."/>
            <person name="Nishikawa H."/>
            <person name="Benno Y."/>
        </authorList>
    </citation>
    <scope>NUCLEOTIDE SEQUENCE</scope>
    <source>
        <strain evidence="10">MM50</strain>
    </source>
</reference>
<feature type="coiled-coil region" evidence="7">
    <location>
        <begin position="168"/>
        <end position="255"/>
    </location>
</feature>
<feature type="compositionally biased region" description="Basic and acidic residues" evidence="8">
    <location>
        <begin position="784"/>
        <end position="797"/>
    </location>
</feature>
<evidence type="ECO:0000256" key="7">
    <source>
        <dbReference type="HAMAP-Rule" id="MF_01894"/>
    </source>
</evidence>
<feature type="coiled-coil region" evidence="7">
    <location>
        <begin position="856"/>
        <end position="946"/>
    </location>
</feature>
<dbReference type="SUPFAM" id="SSF52540">
    <property type="entry name" value="P-loop containing nucleoside triphosphate hydrolases"/>
    <property type="match status" value="1"/>
</dbReference>
<evidence type="ECO:0000259" key="9">
    <source>
        <dbReference type="SMART" id="SM00968"/>
    </source>
</evidence>
<dbReference type="Proteomes" id="UP000681035">
    <property type="component" value="Chromosome"/>
</dbReference>
<feature type="coiled-coil region" evidence="7">
    <location>
        <begin position="319"/>
        <end position="353"/>
    </location>
</feature>
<dbReference type="GO" id="GO:0030261">
    <property type="term" value="P:chromosome condensation"/>
    <property type="evidence" value="ECO:0007669"/>
    <property type="project" value="InterPro"/>
</dbReference>
<dbReference type="GO" id="GO:0016887">
    <property type="term" value="F:ATP hydrolysis activity"/>
    <property type="evidence" value="ECO:0007669"/>
    <property type="project" value="InterPro"/>
</dbReference>
<dbReference type="Pfam" id="PF06470">
    <property type="entry name" value="SMC_hinge"/>
    <property type="match status" value="1"/>
</dbReference>
<dbReference type="Pfam" id="PF02463">
    <property type="entry name" value="SMC_N"/>
    <property type="match status" value="1"/>
</dbReference>
<keyword evidence="2 7" id="KW-0963">Cytoplasm</keyword>
<feature type="domain" description="SMC hinge" evidence="9">
    <location>
        <begin position="524"/>
        <end position="640"/>
    </location>
</feature>
<feature type="region of interest" description="Disordered" evidence="8">
    <location>
        <begin position="427"/>
        <end position="481"/>
    </location>
</feature>
<feature type="binding site" evidence="7">
    <location>
        <begin position="32"/>
        <end position="39"/>
    </location>
    <ligand>
        <name>ATP</name>
        <dbReference type="ChEBI" id="CHEBI:30616"/>
    </ligand>
</feature>
<dbReference type="InterPro" id="IPR024704">
    <property type="entry name" value="SMC"/>
</dbReference>
<dbReference type="GO" id="GO:0003677">
    <property type="term" value="F:DNA binding"/>
    <property type="evidence" value="ECO:0007669"/>
    <property type="project" value="UniProtKB-UniRule"/>
</dbReference>
<dbReference type="Gene3D" id="1.20.1060.20">
    <property type="match status" value="1"/>
</dbReference>
<dbReference type="EMBL" id="AP023418">
    <property type="protein sequence ID" value="BCK80908.1"/>
    <property type="molecule type" value="Genomic_DNA"/>
</dbReference>
<dbReference type="HAMAP" id="MF_01894">
    <property type="entry name" value="Smc_prok"/>
    <property type="match status" value="1"/>
</dbReference>
<dbReference type="FunFam" id="3.40.50.300:FF:000901">
    <property type="entry name" value="Chromosome partition protein Smc"/>
    <property type="match status" value="1"/>
</dbReference>
<dbReference type="Gene3D" id="3.30.70.1620">
    <property type="match status" value="1"/>
</dbReference>
<dbReference type="GO" id="GO:0005737">
    <property type="term" value="C:cytoplasm"/>
    <property type="evidence" value="ECO:0007669"/>
    <property type="project" value="UniProtKB-SubCell"/>
</dbReference>
<dbReference type="Gene3D" id="3.40.50.300">
    <property type="entry name" value="P-loop containing nucleotide triphosphate hydrolases"/>
    <property type="match status" value="2"/>
</dbReference>
<dbReference type="CDD" id="cd03278">
    <property type="entry name" value="ABC_SMC_barmotin"/>
    <property type="match status" value="1"/>
</dbReference>
<evidence type="ECO:0000313" key="11">
    <source>
        <dbReference type="Proteomes" id="UP000681035"/>
    </source>
</evidence>
<dbReference type="RefSeq" id="WP_213541744.1">
    <property type="nucleotide sequence ID" value="NZ_AP023418.1"/>
</dbReference>
<keyword evidence="11" id="KW-1185">Reference proteome</keyword>
<dbReference type="GO" id="GO:0007059">
    <property type="term" value="P:chromosome segregation"/>
    <property type="evidence" value="ECO:0007669"/>
    <property type="project" value="UniProtKB-UniRule"/>
</dbReference>
<dbReference type="GO" id="GO:0005524">
    <property type="term" value="F:ATP binding"/>
    <property type="evidence" value="ECO:0007669"/>
    <property type="project" value="UniProtKB-UniRule"/>
</dbReference>
<feature type="region of interest" description="Disordered" evidence="8">
    <location>
        <begin position="784"/>
        <end position="810"/>
    </location>
</feature>
<evidence type="ECO:0000256" key="5">
    <source>
        <dbReference type="ARBA" id="ARBA00023054"/>
    </source>
</evidence>
<name>A0A810PXP1_9FIRM</name>
<comment type="similarity">
    <text evidence="7">Belongs to the SMC family.</text>
</comment>
<dbReference type="InterPro" id="IPR027417">
    <property type="entry name" value="P-loop_NTPase"/>
</dbReference>
<evidence type="ECO:0000256" key="2">
    <source>
        <dbReference type="ARBA" id="ARBA00022490"/>
    </source>
</evidence>
<dbReference type="InterPro" id="IPR036277">
    <property type="entry name" value="SMC_hinge_sf"/>
</dbReference>
<dbReference type="GO" id="GO:0006260">
    <property type="term" value="P:DNA replication"/>
    <property type="evidence" value="ECO:0007669"/>
    <property type="project" value="UniProtKB-UniRule"/>
</dbReference>
<comment type="subunit">
    <text evidence="7">Homodimer.</text>
</comment>
<keyword evidence="6 7" id="KW-0238">DNA-binding</keyword>
<comment type="function">
    <text evidence="7">Required for chromosome condensation and partitioning.</text>
</comment>
<dbReference type="PANTHER" id="PTHR43977">
    <property type="entry name" value="STRUCTURAL MAINTENANCE OF CHROMOSOMES PROTEIN 3"/>
    <property type="match status" value="1"/>
</dbReference>
<dbReference type="SUPFAM" id="SSF75553">
    <property type="entry name" value="Smc hinge domain"/>
    <property type="match status" value="1"/>
</dbReference>
<evidence type="ECO:0000256" key="6">
    <source>
        <dbReference type="ARBA" id="ARBA00023125"/>
    </source>
</evidence>
<sequence>MYLRALEIQGFKSFPDKTVLNFGEDITAIVGPNGSGKSNISDAIRWVMGEQNSRQLRGAKMEDVIFGGTEKRSQMGFAQVTLVIDNTEHIFPGRDEAEVAVTRRYYRSGESEYYINRQSVRLKDVNELFMDTGMGREGYSIIGQGKIDEILSVKSGERREVFEEAAGISKYRHRKEESERKLQRTEENLVRINDKIAELELQVEPLRKQAETAKKYLVLRDELRVLEISVWLENLQALKVKARKLEADHQSACQDKQRAQTALDEVYAAAETCVEQVQQNDMQAEALRGRMSGLETAAGEEDAAIAVLQTGVDHNQESMTRLEREMADSSSRTEDLQGQMDALTRRTEEIDRRTQELTGELEGWMQQLQSMTQRAGSAVREAEVLRARETLATAAAADGRAQLSGLEAQSQAARTRLEEVGRELEQLQERRQTEESAAAENRKALEEAREEAAAAENVIQGHGLKMGGRQRRAQESAQQREQLSRQAAAMEDRIRLLTEMEKEYEGFSRAVKLVMQAADKGGLRGVHGPVASLMTTQEQYTVAIEIALGGALQNIVVDTQNDAKSAIGYLKQRDGGRATFLPLDAVRGEKLRESRIEEEYGFVGVASELVQYEKRYDGVFQNLLGRTVVVEDLDCGVTMARRYQNRFRIVTLDGQVINRGGSMTGGSVSRSAGVLSRANELQRLAGQLEQLRGQLADADRRAQETGRELQKAQYELDVAKEQQRAAAQQVLTLEGRQEHHEILLENLRLSQDGLQQERETLTRRLQEQETQMQAVRQEIAAHEGEAERLSRQAEESRAGQSDLQTRTDEISGQITEHKTALAALAAERGTSLHSRRELERLQVQMHTDRAGREALLERFRRSNEEAGQEMDIHRQKAEELRAGCRQLKEQLASLAAEKLELERRRTQQNQEMQRCNEEVLHTEREVARLEQQKNAAAMEEKNILDKLWERYELSHSEAQSQRMELESIPKATRRIGELNREIKSLGTPNIGAIEEFDRVNTRYTYLSEQRTDVEKAKEELTGVIDEITRQMTEIFAQQFRLLNESFQETFLELFGGGKARLELEDENDILGCGIEIKVQPPGKQLKTITLLSGGEKAFVAIALYFAIMKVHPTPFCVMDEIEAALDEANVVRYARYMRRIAGKTQFIVITHRRGTMEEADVLYGVTMQERGVSRILTINLNDMAKELKIK</sequence>
<dbReference type="PIRSF" id="PIRSF005719">
    <property type="entry name" value="SMC"/>
    <property type="match status" value="1"/>
</dbReference>
<comment type="subcellular location">
    <subcellularLocation>
        <location evidence="1 7">Cytoplasm</location>
    </subcellularLocation>
</comment>
<comment type="domain">
    <text evidence="7">Contains large globular domains required for ATP hydrolysis at each terminus and a third globular domain forming a flexible hinge near the middle of the molecule. These domains are separated by coiled-coil structures.</text>
</comment>
<evidence type="ECO:0000256" key="1">
    <source>
        <dbReference type="ARBA" id="ARBA00004496"/>
    </source>
</evidence>
<dbReference type="NCBIfam" id="TIGR02168">
    <property type="entry name" value="SMC_prok_B"/>
    <property type="match status" value="1"/>
</dbReference>
<accession>A0A810PXP1</accession>
<dbReference type="InterPro" id="IPR003395">
    <property type="entry name" value="RecF/RecN/SMC_N"/>
</dbReference>
<keyword evidence="4 7" id="KW-0067">ATP-binding</keyword>
<dbReference type="KEGG" id="vcop:MM50RIKEN_06710"/>
<dbReference type="AlphaFoldDB" id="A0A810PXP1"/>
<keyword evidence="3 7" id="KW-0547">Nucleotide-binding</keyword>
<keyword evidence="5 7" id="KW-0175">Coiled coil</keyword>
<feature type="compositionally biased region" description="Basic and acidic residues" evidence="8">
    <location>
        <begin position="427"/>
        <end position="452"/>
    </location>
</feature>